<feature type="transmembrane region" description="Helical" evidence="8">
    <location>
        <begin position="452"/>
        <end position="475"/>
    </location>
</feature>
<evidence type="ECO:0000256" key="8">
    <source>
        <dbReference type="SAM" id="Phobius"/>
    </source>
</evidence>
<dbReference type="EMBL" id="CM001440">
    <property type="protein sequence ID" value="EHR62865.1"/>
    <property type="molecule type" value="Genomic_DNA"/>
</dbReference>
<keyword evidence="5 8" id="KW-1133">Transmembrane helix</keyword>
<proteinExistence type="predicted"/>
<dbReference type="OrthoDB" id="9811798at2"/>
<feature type="transmembrane region" description="Helical" evidence="8">
    <location>
        <begin position="163"/>
        <end position="187"/>
    </location>
</feature>
<feature type="transmembrane region" description="Helical" evidence="8">
    <location>
        <begin position="627"/>
        <end position="647"/>
    </location>
</feature>
<dbReference type="RefSeq" id="WP_005458863.1">
    <property type="nucleotide sequence ID" value="NZ_CM001440.1"/>
</dbReference>
<feature type="transmembrane region" description="Helical" evidence="8">
    <location>
        <begin position="241"/>
        <end position="263"/>
    </location>
</feature>
<keyword evidence="3" id="KW-1003">Cell membrane</keyword>
<dbReference type="Pfam" id="PF20501">
    <property type="entry name" value="MbhE"/>
    <property type="match status" value="1"/>
</dbReference>
<evidence type="ECO:0000313" key="13">
    <source>
        <dbReference type="Proteomes" id="UP000002791"/>
    </source>
</evidence>
<comment type="subcellular location">
    <subcellularLocation>
        <location evidence="1">Cell membrane</location>
        <topology evidence="1">Multi-pass membrane protein</topology>
    </subcellularLocation>
    <subcellularLocation>
        <location evidence="7">Membrane</location>
        <topology evidence="7">Multi-pass membrane protein</topology>
    </subcellularLocation>
</comment>
<accession>H5XIK4</accession>
<evidence type="ECO:0000313" key="12">
    <source>
        <dbReference type="EMBL" id="EHR62865.1"/>
    </source>
</evidence>
<dbReference type="AlphaFoldDB" id="H5XIK4"/>
<protein>
    <submittedName>
        <fullName evidence="12">NADH:ubiquinone oxidoreductase subunit 5 (Chain L)/multisubunit Na+/H+ antiporter, MnhA subunit</fullName>
    </submittedName>
</protein>
<evidence type="ECO:0000259" key="11">
    <source>
        <dbReference type="Pfam" id="PF20501"/>
    </source>
</evidence>
<evidence type="ECO:0000256" key="3">
    <source>
        <dbReference type="ARBA" id="ARBA00022475"/>
    </source>
</evidence>
<dbReference type="HOGENOM" id="CLU_007100_2_2_11"/>
<dbReference type="InterPro" id="IPR025383">
    <property type="entry name" value="MrpA_C/MbhD"/>
</dbReference>
<feature type="transmembrane region" description="Helical" evidence="8">
    <location>
        <begin position="504"/>
        <end position="520"/>
    </location>
</feature>
<feature type="domain" description="MrpA C-terminal/MbhE" evidence="11">
    <location>
        <begin position="701"/>
        <end position="782"/>
    </location>
</feature>
<reference evidence="12 13" key="1">
    <citation type="submission" date="2011-11" db="EMBL/GenBank/DDBJ databases">
        <title>The Noncontiguous Finished sequence of Saccharomonospora cyanea NA-134.</title>
        <authorList>
            <consortium name="US DOE Joint Genome Institute"/>
            <person name="Lucas S."/>
            <person name="Han J."/>
            <person name="Lapidus A."/>
            <person name="Cheng J.-F."/>
            <person name="Goodwin L."/>
            <person name="Pitluck S."/>
            <person name="Peters L."/>
            <person name="Ovchinnikova G."/>
            <person name="Lu M."/>
            <person name="Detter J.C."/>
            <person name="Han C."/>
            <person name="Tapia R."/>
            <person name="Land M."/>
            <person name="Hauser L."/>
            <person name="Kyrpides N."/>
            <person name="Ivanova N."/>
            <person name="Pagani I."/>
            <person name="Brambilla E.-M."/>
            <person name="Klenk H.-P."/>
            <person name="Woyke T."/>
        </authorList>
    </citation>
    <scope>NUCLEOTIDE SEQUENCE [LARGE SCALE GENOMIC DNA]</scope>
    <source>
        <strain evidence="12 13">NA-134</strain>
    </source>
</reference>
<feature type="transmembrane region" description="Helical" evidence="8">
    <location>
        <begin position="366"/>
        <end position="388"/>
    </location>
</feature>
<feature type="transmembrane region" description="Helical" evidence="8">
    <location>
        <begin position="400"/>
        <end position="420"/>
    </location>
</feature>
<organism evidence="12 13">
    <name type="scientific">Saccharomonospora cyanea NA-134</name>
    <dbReference type="NCBI Taxonomy" id="882082"/>
    <lineage>
        <taxon>Bacteria</taxon>
        <taxon>Bacillati</taxon>
        <taxon>Actinomycetota</taxon>
        <taxon>Actinomycetes</taxon>
        <taxon>Pseudonocardiales</taxon>
        <taxon>Pseudonocardiaceae</taxon>
        <taxon>Saccharomonospora</taxon>
    </lineage>
</organism>
<dbReference type="PANTHER" id="PTHR43373">
    <property type="entry name" value="NA(+)/H(+) ANTIPORTER SUBUNIT"/>
    <property type="match status" value="1"/>
</dbReference>
<evidence type="ECO:0000256" key="4">
    <source>
        <dbReference type="ARBA" id="ARBA00022692"/>
    </source>
</evidence>
<dbReference type="GO" id="GO:0005886">
    <property type="term" value="C:plasma membrane"/>
    <property type="evidence" value="ECO:0007669"/>
    <property type="project" value="UniProtKB-SubCell"/>
</dbReference>
<evidence type="ECO:0000259" key="9">
    <source>
        <dbReference type="Pfam" id="PF00361"/>
    </source>
</evidence>
<dbReference type="Pfam" id="PF00361">
    <property type="entry name" value="Proton_antipo_M"/>
    <property type="match status" value="1"/>
</dbReference>
<dbReference type="PANTHER" id="PTHR43373:SF1">
    <property type="entry name" value="NA(+)_H(+) ANTIPORTER SUBUNIT A"/>
    <property type="match status" value="1"/>
</dbReference>
<feature type="transmembrane region" description="Helical" evidence="8">
    <location>
        <begin position="322"/>
        <end position="345"/>
    </location>
</feature>
<feature type="transmembrane region" description="Helical" evidence="8">
    <location>
        <begin position="207"/>
        <end position="229"/>
    </location>
</feature>
<keyword evidence="12" id="KW-0830">Ubiquinone</keyword>
<dbReference type="InterPro" id="IPR001750">
    <property type="entry name" value="ND/Mrp_TM"/>
</dbReference>
<feature type="transmembrane region" description="Helical" evidence="8">
    <location>
        <begin position="297"/>
        <end position="316"/>
    </location>
</feature>
<feature type="domain" description="NADH:quinone oxidoreductase/Mrp antiporter transmembrane" evidence="9">
    <location>
        <begin position="128"/>
        <end position="414"/>
    </location>
</feature>
<feature type="domain" description="MrpA C-terminal/MbhD" evidence="10">
    <location>
        <begin position="611"/>
        <end position="676"/>
    </location>
</feature>
<feature type="transmembrane region" description="Helical" evidence="8">
    <location>
        <begin position="111"/>
        <end position="128"/>
    </location>
</feature>
<dbReference type="Pfam" id="PF13244">
    <property type="entry name" value="MbhD"/>
    <property type="match status" value="1"/>
</dbReference>
<feature type="transmembrane region" description="Helical" evidence="8">
    <location>
        <begin position="653"/>
        <end position="672"/>
    </location>
</feature>
<feature type="transmembrane region" description="Helical" evidence="8">
    <location>
        <begin position="25"/>
        <end position="50"/>
    </location>
</feature>
<keyword evidence="6 8" id="KW-0472">Membrane</keyword>
<feature type="transmembrane region" description="Helical" evidence="8">
    <location>
        <begin position="760"/>
        <end position="778"/>
    </location>
</feature>
<dbReference type="STRING" id="882082.SaccyDRAFT_4044"/>
<evidence type="ECO:0000256" key="7">
    <source>
        <dbReference type="RuleBase" id="RU000320"/>
    </source>
</evidence>
<dbReference type="eggNOG" id="COG2111">
    <property type="taxonomic scope" value="Bacteria"/>
</dbReference>
<keyword evidence="2" id="KW-0813">Transport</keyword>
<keyword evidence="4 7" id="KW-0812">Transmembrane</keyword>
<gene>
    <name evidence="12" type="ORF">SaccyDRAFT_4044</name>
</gene>
<evidence type="ECO:0000256" key="2">
    <source>
        <dbReference type="ARBA" id="ARBA00022448"/>
    </source>
</evidence>
<feature type="transmembrane region" description="Helical" evidence="8">
    <location>
        <begin position="134"/>
        <end position="151"/>
    </location>
</feature>
<feature type="transmembrane region" description="Helical" evidence="8">
    <location>
        <begin position="269"/>
        <end position="290"/>
    </location>
</feature>
<evidence type="ECO:0000256" key="5">
    <source>
        <dbReference type="ARBA" id="ARBA00022989"/>
    </source>
</evidence>
<feature type="transmembrane region" description="Helical" evidence="8">
    <location>
        <begin position="569"/>
        <end position="587"/>
    </location>
</feature>
<dbReference type="Proteomes" id="UP000002791">
    <property type="component" value="Chromosome"/>
</dbReference>
<feature type="transmembrane region" description="Helical" evidence="8">
    <location>
        <begin position="593"/>
        <end position="620"/>
    </location>
</feature>
<keyword evidence="13" id="KW-1185">Reference proteome</keyword>
<name>H5XIK4_9PSEU</name>
<evidence type="ECO:0000256" key="1">
    <source>
        <dbReference type="ARBA" id="ARBA00004651"/>
    </source>
</evidence>
<feature type="transmembrane region" description="Helical" evidence="8">
    <location>
        <begin position="701"/>
        <end position="722"/>
    </location>
</feature>
<dbReference type="PRINTS" id="PR01434">
    <property type="entry name" value="NADHDHGNASE5"/>
</dbReference>
<dbReference type="eggNOG" id="COG1009">
    <property type="taxonomic scope" value="Bacteria"/>
</dbReference>
<sequence>MSAAHGAEVREPPDGSRRRAPATDWLGWASCAVVAVGFGLFLLAWSAGGFSVSLPWAPSLDLRLSFSLDGLGALYALLATGVGALVFAYGSRYLKLHLEHEERPLSERWRFWPWMVLFAASMAGLALAQDLVLLFVFFDLTAICSYFLIGFDREQRDARTAAIASLIITVASAVAMLIAAVLFYGRYGTFSIPELVRLAESEPTTTAAAALLAVAALAKSAQVPLHFWLPRAMTAPTPVSAYLHSAAMVAAGVLVLGRVHPLLALSDAVLTLLLVVGTVSIVIGGVLALGQDRLKQVLAYSTISQYGYMVLMYGIGGPAGNGAAAFYVLVHGVAKSALFMTAGAVTTATGEDQLSRLGGLRRRMPVLAVASGVAAATLAALPLTSGFFKDELFFKAALEAGPWETVVALLAATLTFAYIGRFWGKLFLGRERVGDADTGVPGGAGGVRASPLLVAPVVVLAVIAVLTGLVVQPFAGLAEAAGNVSNVGGVHLSPAYHLDARPENLMALSAWALGGLLLVGRRTSARVSQWLAAVGERWGPRRSYAGSLRGLSTLSNLVHDREVRTLRNSIAVVLVPAALLVGLAFLTTPRQRAYVVGTVSGGDWLIVALLALVAIATVAVARSRARLPLVLTLAVVGFALAAVYAFFSEPDVALVAVTVETMITLVFLVALARLPRHRRESRGGPPSAPDREHIDPARQNLRNLVAGSAAGLGMFVALWSALSHPARAPYVATDLLALTPVAHGKDTVTVIVADFRGLDTLGEITVLVIAGVGVASLLRRGRLW</sequence>
<feature type="transmembrane region" description="Helical" evidence="8">
    <location>
        <begin position="70"/>
        <end position="90"/>
    </location>
</feature>
<dbReference type="InterPro" id="IPR050616">
    <property type="entry name" value="CPA3_Na-H_Antiporter_A"/>
</dbReference>
<evidence type="ECO:0000256" key="6">
    <source>
        <dbReference type="ARBA" id="ARBA00023136"/>
    </source>
</evidence>
<evidence type="ECO:0000259" key="10">
    <source>
        <dbReference type="Pfam" id="PF13244"/>
    </source>
</evidence>
<dbReference type="InterPro" id="IPR046806">
    <property type="entry name" value="MrpA_C/MbhE"/>
</dbReference>